<dbReference type="PANTHER" id="PTHR33606">
    <property type="entry name" value="PROTEIN YCII"/>
    <property type="match status" value="1"/>
</dbReference>
<proteinExistence type="inferred from homology"/>
<dbReference type="Pfam" id="PF03795">
    <property type="entry name" value="YCII"/>
    <property type="match status" value="1"/>
</dbReference>
<dbReference type="EMBL" id="JAHCMY010000031">
    <property type="protein sequence ID" value="MBS9525994.1"/>
    <property type="molecule type" value="Genomic_DNA"/>
</dbReference>
<organism evidence="3 4">
    <name type="scientific">Litoribacter ruber</name>
    <dbReference type="NCBI Taxonomy" id="702568"/>
    <lineage>
        <taxon>Bacteria</taxon>
        <taxon>Pseudomonadati</taxon>
        <taxon>Bacteroidota</taxon>
        <taxon>Cytophagia</taxon>
        <taxon>Cytophagales</taxon>
        <taxon>Cyclobacteriaceae</taxon>
        <taxon>Litoribacter</taxon>
    </lineage>
</organism>
<dbReference type="Gene3D" id="3.30.70.1060">
    <property type="entry name" value="Dimeric alpha+beta barrel"/>
    <property type="match status" value="1"/>
</dbReference>
<dbReference type="PANTHER" id="PTHR33606:SF3">
    <property type="entry name" value="PROTEIN YCII"/>
    <property type="match status" value="1"/>
</dbReference>
<gene>
    <name evidence="3" type="ORF">KI659_18380</name>
</gene>
<keyword evidence="4" id="KW-1185">Reference proteome</keyword>
<feature type="domain" description="YCII-related" evidence="2">
    <location>
        <begin position="7"/>
        <end position="90"/>
    </location>
</feature>
<evidence type="ECO:0000313" key="4">
    <source>
        <dbReference type="Proteomes" id="UP001319104"/>
    </source>
</evidence>
<reference evidence="3 4" key="1">
    <citation type="submission" date="2021-05" db="EMBL/GenBank/DDBJ databases">
        <authorList>
            <person name="Zhang Z.D."/>
            <person name="Osman G."/>
        </authorList>
    </citation>
    <scope>NUCLEOTIDE SEQUENCE [LARGE SCALE GENOMIC DNA]</scope>
    <source>
        <strain evidence="3 4">KCTC 32217</strain>
    </source>
</reference>
<evidence type="ECO:0000259" key="2">
    <source>
        <dbReference type="Pfam" id="PF03795"/>
    </source>
</evidence>
<dbReference type="SUPFAM" id="SSF54909">
    <property type="entry name" value="Dimeric alpha+beta barrel"/>
    <property type="match status" value="1"/>
</dbReference>
<evidence type="ECO:0000256" key="1">
    <source>
        <dbReference type="ARBA" id="ARBA00007689"/>
    </source>
</evidence>
<dbReference type="InterPro" id="IPR011008">
    <property type="entry name" value="Dimeric_a/b-barrel"/>
</dbReference>
<comment type="similarity">
    <text evidence="1">Belongs to the YciI family.</text>
</comment>
<dbReference type="NCBIfam" id="NF009508">
    <property type="entry name" value="PRK12866.1"/>
    <property type="match status" value="1"/>
</dbReference>
<comment type="caution">
    <text evidence="3">The sequence shown here is derived from an EMBL/GenBank/DDBJ whole genome shotgun (WGS) entry which is preliminary data.</text>
</comment>
<evidence type="ECO:0000313" key="3">
    <source>
        <dbReference type="EMBL" id="MBS9525994.1"/>
    </source>
</evidence>
<protein>
    <submittedName>
        <fullName evidence="3">YciI family protein</fullName>
    </submittedName>
</protein>
<accession>A0AAP2G2D5</accession>
<name>A0AAP2G2D5_9BACT</name>
<dbReference type="RefSeq" id="WP_213946853.1">
    <property type="nucleotide sequence ID" value="NZ_JAHBGI010000032.1"/>
</dbReference>
<sequence length="95" mass="11028">MDSGNHYILFYTTIENYVEKRTPFREEHLRLADDARQRGDLLMAGALENPADGAILVFRAQSPEVAEDFAKNDPYVKNGLITKWFVRKWNVVVRE</sequence>
<dbReference type="InterPro" id="IPR051807">
    <property type="entry name" value="Sec-metab_biosynth-assoc"/>
</dbReference>
<dbReference type="Proteomes" id="UP001319104">
    <property type="component" value="Unassembled WGS sequence"/>
</dbReference>
<dbReference type="AlphaFoldDB" id="A0AAP2G2D5"/>
<dbReference type="InterPro" id="IPR005545">
    <property type="entry name" value="YCII"/>
</dbReference>